<protein>
    <recommendedName>
        <fullName evidence="4">FAD-binding domain-containing protein</fullName>
    </recommendedName>
</protein>
<dbReference type="EMBL" id="QXGH01000048">
    <property type="protein sequence ID" value="RHW23375.1"/>
    <property type="molecule type" value="Genomic_DNA"/>
</dbReference>
<dbReference type="AlphaFoldDB" id="A0A417XSV1"/>
<evidence type="ECO:0000256" key="1">
    <source>
        <dbReference type="ARBA" id="ARBA00001974"/>
    </source>
</evidence>
<dbReference type="GO" id="GO:0071949">
    <property type="term" value="F:FAD binding"/>
    <property type="evidence" value="ECO:0007669"/>
    <property type="project" value="InterPro"/>
</dbReference>
<dbReference type="InterPro" id="IPR002938">
    <property type="entry name" value="FAD-bd"/>
</dbReference>
<dbReference type="PANTHER" id="PTHR43004:SF19">
    <property type="entry name" value="BINDING MONOOXYGENASE, PUTATIVE (JCVI)-RELATED"/>
    <property type="match status" value="1"/>
</dbReference>
<dbReference type="RefSeq" id="WP_118928942.1">
    <property type="nucleotide sequence ID" value="NZ_QXGH01000048.1"/>
</dbReference>
<keyword evidence="6" id="KW-1185">Reference proteome</keyword>
<dbReference type="InterPro" id="IPR050641">
    <property type="entry name" value="RIFMO-like"/>
</dbReference>
<dbReference type="OrthoDB" id="3316391at2"/>
<dbReference type="Pfam" id="PF01494">
    <property type="entry name" value="FAD_binding_3"/>
    <property type="match status" value="1"/>
</dbReference>
<name>A0A417XSV1_9ACTN</name>
<sequence>MAHQVTPTGGYGMNTGVGDAVGLGWALAAQLQGWGDPGLLTAYADERRAVALRNRVAAARHAAVRGAIMSSKWAEMHSERWYGDRTRARLGREIRDLGNLENEALGIEIGYRYDESPVVVPEPEGEPPALRMDEYVPSTWPGSRPPSLHLADGRAIFDLFGRGFTLLRFADHDVDGLVAMAARRGVPLDVVDVRDPHARALYERDLVLIRPDQHVAWRGAGAPADPLAVIDRVRGAHPTPSRRKAT</sequence>
<comment type="cofactor">
    <cofactor evidence="1">
        <name>FAD</name>
        <dbReference type="ChEBI" id="CHEBI:57692"/>
    </cofactor>
</comment>
<comment type="caution">
    <text evidence="5">The sequence shown here is derived from an EMBL/GenBank/DDBJ whole genome shotgun (WGS) entry which is preliminary data.</text>
</comment>
<accession>A0A417XSV1</accession>
<dbReference type="PRINTS" id="PR00420">
    <property type="entry name" value="RNGMNOXGNASE"/>
</dbReference>
<feature type="domain" description="FAD-binding" evidence="4">
    <location>
        <begin position="2"/>
        <end position="52"/>
    </location>
</feature>
<dbReference type="Gene3D" id="3.50.50.60">
    <property type="entry name" value="FAD/NAD(P)-binding domain"/>
    <property type="match status" value="1"/>
</dbReference>
<gene>
    <name evidence="5" type="ORF">D0Z08_29910</name>
</gene>
<dbReference type="GO" id="GO:0016709">
    <property type="term" value="F:oxidoreductase activity, acting on paired donors, with incorporation or reduction of molecular oxygen, NAD(P)H as one donor, and incorporation of one atom of oxygen"/>
    <property type="evidence" value="ECO:0007669"/>
    <property type="project" value="UniProtKB-ARBA"/>
</dbReference>
<keyword evidence="2" id="KW-0285">Flavoprotein</keyword>
<proteinExistence type="predicted"/>
<evidence type="ECO:0000256" key="3">
    <source>
        <dbReference type="ARBA" id="ARBA00022827"/>
    </source>
</evidence>
<evidence type="ECO:0000313" key="5">
    <source>
        <dbReference type="EMBL" id="RHW23375.1"/>
    </source>
</evidence>
<dbReference type="Proteomes" id="UP000283644">
    <property type="component" value="Unassembled WGS sequence"/>
</dbReference>
<dbReference type="Gene3D" id="3.40.30.120">
    <property type="match status" value="1"/>
</dbReference>
<evidence type="ECO:0000256" key="2">
    <source>
        <dbReference type="ARBA" id="ARBA00022630"/>
    </source>
</evidence>
<dbReference type="Pfam" id="PF21274">
    <property type="entry name" value="Rng_hyd_C"/>
    <property type="match status" value="1"/>
</dbReference>
<dbReference type="PANTHER" id="PTHR43004">
    <property type="entry name" value="TRK SYSTEM POTASSIUM UPTAKE PROTEIN"/>
    <property type="match status" value="1"/>
</dbReference>
<organism evidence="5 6">
    <name type="scientific">Nocardioides immobilis</name>
    <dbReference type="NCBI Taxonomy" id="2049295"/>
    <lineage>
        <taxon>Bacteria</taxon>
        <taxon>Bacillati</taxon>
        <taxon>Actinomycetota</taxon>
        <taxon>Actinomycetes</taxon>
        <taxon>Propionibacteriales</taxon>
        <taxon>Nocardioidaceae</taxon>
        <taxon>Nocardioides</taxon>
    </lineage>
</organism>
<dbReference type="InterPro" id="IPR036188">
    <property type="entry name" value="FAD/NAD-bd_sf"/>
</dbReference>
<evidence type="ECO:0000259" key="4">
    <source>
        <dbReference type="Pfam" id="PF01494"/>
    </source>
</evidence>
<evidence type="ECO:0000313" key="6">
    <source>
        <dbReference type="Proteomes" id="UP000283644"/>
    </source>
</evidence>
<dbReference type="SUPFAM" id="SSF51905">
    <property type="entry name" value="FAD/NAD(P)-binding domain"/>
    <property type="match status" value="1"/>
</dbReference>
<reference evidence="5 6" key="1">
    <citation type="submission" date="2018-09" db="EMBL/GenBank/DDBJ databases">
        <title>Genome sequencing of Nocardioides immobilis CCTCC AB 2017083 for comparison to Nocardioides silvaticus.</title>
        <authorList>
            <person name="Li C."/>
            <person name="Wang G."/>
        </authorList>
    </citation>
    <scope>NUCLEOTIDE SEQUENCE [LARGE SCALE GENOMIC DNA]</scope>
    <source>
        <strain evidence="5 6">CCTCC AB 2017083</strain>
    </source>
</reference>
<keyword evidence="3" id="KW-0274">FAD</keyword>